<organism evidence="2">
    <name type="scientific">Siphoviridae sp. ctX581</name>
    <dbReference type="NCBI Taxonomy" id="2826365"/>
    <lineage>
        <taxon>Viruses</taxon>
        <taxon>Duplodnaviria</taxon>
        <taxon>Heunggongvirae</taxon>
        <taxon>Uroviricota</taxon>
        <taxon>Caudoviricetes</taxon>
    </lineage>
</organism>
<evidence type="ECO:0000313" key="2">
    <source>
        <dbReference type="EMBL" id="DAD80386.1"/>
    </source>
</evidence>
<dbReference type="EMBL" id="BK014883">
    <property type="protein sequence ID" value="DAD80386.1"/>
    <property type="molecule type" value="Genomic_DNA"/>
</dbReference>
<accession>A0A8S5MDS1</accession>
<protein>
    <submittedName>
        <fullName evidence="2">Sec-independent protein translocase protein TatB protein</fullName>
    </submittedName>
</protein>
<evidence type="ECO:0000256" key="1">
    <source>
        <dbReference type="SAM" id="Phobius"/>
    </source>
</evidence>
<sequence length="31" mass="3480">MNKSWVLYITLLIIALTVLILSGPEFLPGTY</sequence>
<keyword evidence="1" id="KW-0472">Membrane</keyword>
<keyword evidence="1" id="KW-1133">Transmembrane helix</keyword>
<keyword evidence="1" id="KW-0812">Transmembrane</keyword>
<reference evidence="2" key="1">
    <citation type="journal article" date="2021" name="Proc. Natl. Acad. Sci. U.S.A.">
        <title>A Catalog of Tens of Thousands of Viruses from Human Metagenomes Reveals Hidden Associations with Chronic Diseases.</title>
        <authorList>
            <person name="Tisza M.J."/>
            <person name="Buck C.B."/>
        </authorList>
    </citation>
    <scope>NUCLEOTIDE SEQUENCE</scope>
    <source>
        <strain evidence="2">CtX581</strain>
    </source>
</reference>
<feature type="transmembrane region" description="Helical" evidence="1">
    <location>
        <begin position="6"/>
        <end position="27"/>
    </location>
</feature>
<proteinExistence type="predicted"/>
<name>A0A8S5MDS1_9CAUD</name>